<comment type="caution">
    <text evidence="1">The sequence shown here is derived from an EMBL/GenBank/DDBJ whole genome shotgun (WGS) entry which is preliminary data.</text>
</comment>
<sequence length="97" mass="11225">MKLKQLKQDHMTRVMSLQRELEISRQQALLGSMKSNIELRNFHQLISYYNLVSPIPQSGYSAGEGFVVFYDFVMGLESFSRYCKLIGEIPCSHNFEA</sequence>
<proteinExistence type="predicted"/>
<gene>
    <name evidence="1" type="ORF">EB796_022204</name>
</gene>
<dbReference type="AlphaFoldDB" id="A0A7J7J208"/>
<dbReference type="Proteomes" id="UP000593567">
    <property type="component" value="Unassembled WGS sequence"/>
</dbReference>
<dbReference type="OrthoDB" id="289416at2759"/>
<name>A0A7J7J208_BUGNE</name>
<protein>
    <submittedName>
        <fullName evidence="1">Uncharacterized protein</fullName>
    </submittedName>
</protein>
<dbReference type="EMBL" id="VXIV02003226">
    <property type="protein sequence ID" value="KAF6019488.1"/>
    <property type="molecule type" value="Genomic_DNA"/>
</dbReference>
<evidence type="ECO:0000313" key="2">
    <source>
        <dbReference type="Proteomes" id="UP000593567"/>
    </source>
</evidence>
<keyword evidence="2" id="KW-1185">Reference proteome</keyword>
<reference evidence="1" key="1">
    <citation type="submission" date="2020-06" db="EMBL/GenBank/DDBJ databases">
        <title>Draft genome of Bugula neritina, a colonial animal packing powerful symbionts and potential medicines.</title>
        <authorList>
            <person name="Rayko M."/>
        </authorList>
    </citation>
    <scope>NUCLEOTIDE SEQUENCE [LARGE SCALE GENOMIC DNA]</scope>
    <source>
        <strain evidence="1">Kwan_BN1</strain>
    </source>
</reference>
<evidence type="ECO:0000313" key="1">
    <source>
        <dbReference type="EMBL" id="KAF6019488.1"/>
    </source>
</evidence>
<organism evidence="1 2">
    <name type="scientific">Bugula neritina</name>
    <name type="common">Brown bryozoan</name>
    <name type="synonym">Sertularia neritina</name>
    <dbReference type="NCBI Taxonomy" id="10212"/>
    <lineage>
        <taxon>Eukaryota</taxon>
        <taxon>Metazoa</taxon>
        <taxon>Spiralia</taxon>
        <taxon>Lophotrochozoa</taxon>
        <taxon>Bryozoa</taxon>
        <taxon>Gymnolaemata</taxon>
        <taxon>Cheilostomatida</taxon>
        <taxon>Flustrina</taxon>
        <taxon>Buguloidea</taxon>
        <taxon>Bugulidae</taxon>
        <taxon>Bugula</taxon>
    </lineage>
</organism>
<accession>A0A7J7J208</accession>